<evidence type="ECO:0000259" key="3">
    <source>
        <dbReference type="PROSITE" id="PS51736"/>
    </source>
</evidence>
<comment type="caution">
    <text evidence="4">The sequence shown here is derived from an EMBL/GenBank/DDBJ whole genome shotgun (WGS) entry which is preliminary data.</text>
</comment>
<dbReference type="RefSeq" id="WP_207451498.1">
    <property type="nucleotide sequence ID" value="NZ_JACTNF010000072.1"/>
</dbReference>
<dbReference type="InterPro" id="IPR036162">
    <property type="entry name" value="Resolvase-like_N_sf"/>
</dbReference>
<dbReference type="EMBL" id="JACTNF010000072">
    <property type="protein sequence ID" value="MBO1077340.1"/>
    <property type="molecule type" value="Genomic_DNA"/>
</dbReference>
<dbReference type="InterPro" id="IPR050639">
    <property type="entry name" value="SSR_resolvase"/>
</dbReference>
<organism evidence="4 5">
    <name type="scientific">Roseomonas marmotae</name>
    <dbReference type="NCBI Taxonomy" id="2768161"/>
    <lineage>
        <taxon>Bacteria</taxon>
        <taxon>Pseudomonadati</taxon>
        <taxon>Pseudomonadota</taxon>
        <taxon>Alphaproteobacteria</taxon>
        <taxon>Acetobacterales</taxon>
        <taxon>Roseomonadaceae</taxon>
        <taxon>Roseomonas</taxon>
    </lineage>
</organism>
<keyword evidence="1" id="KW-0238">DNA-binding</keyword>
<accession>A0ABS3KIS7</accession>
<protein>
    <submittedName>
        <fullName evidence="4">Recombinase family protein</fullName>
    </submittedName>
</protein>
<dbReference type="PANTHER" id="PTHR30461">
    <property type="entry name" value="DNA-INVERTASE FROM LAMBDOID PROPHAGE"/>
    <property type="match status" value="1"/>
</dbReference>
<dbReference type="CDD" id="cd00338">
    <property type="entry name" value="Ser_Recombinase"/>
    <property type="match status" value="1"/>
</dbReference>
<feature type="domain" description="Resolvase/invertase-type recombinase catalytic" evidence="3">
    <location>
        <begin position="18"/>
        <end position="168"/>
    </location>
</feature>
<keyword evidence="5" id="KW-1185">Reference proteome</keyword>
<evidence type="ECO:0000313" key="5">
    <source>
        <dbReference type="Proteomes" id="UP001518990"/>
    </source>
</evidence>
<evidence type="ECO:0000256" key="2">
    <source>
        <dbReference type="ARBA" id="ARBA00023172"/>
    </source>
</evidence>
<proteinExistence type="predicted"/>
<evidence type="ECO:0000313" key="4">
    <source>
        <dbReference type="EMBL" id="MBO1077340.1"/>
    </source>
</evidence>
<dbReference type="SUPFAM" id="SSF53041">
    <property type="entry name" value="Resolvase-like"/>
    <property type="match status" value="1"/>
</dbReference>
<dbReference type="PROSITE" id="PS51736">
    <property type="entry name" value="RECOMBINASES_3"/>
    <property type="match status" value="1"/>
</dbReference>
<gene>
    <name evidence="4" type="ORF">IAI60_22395</name>
</gene>
<keyword evidence="2" id="KW-0233">DNA recombination</keyword>
<dbReference type="Proteomes" id="UP001518990">
    <property type="component" value="Unassembled WGS sequence"/>
</dbReference>
<name>A0ABS3KIS7_9PROT</name>
<evidence type="ECO:0000256" key="1">
    <source>
        <dbReference type="ARBA" id="ARBA00023125"/>
    </source>
</evidence>
<dbReference type="PANTHER" id="PTHR30461:SF2">
    <property type="entry name" value="SERINE RECOMBINASE PINE-RELATED"/>
    <property type="match status" value="1"/>
</dbReference>
<dbReference type="SMART" id="SM00857">
    <property type="entry name" value="Resolvase"/>
    <property type="match status" value="1"/>
</dbReference>
<reference evidence="4 5" key="1">
    <citation type="submission" date="2020-09" db="EMBL/GenBank/DDBJ databases">
        <title>Roseomonas.</title>
        <authorList>
            <person name="Zhu W."/>
        </authorList>
    </citation>
    <scope>NUCLEOTIDE SEQUENCE [LARGE SCALE GENOMIC DNA]</scope>
    <source>
        <strain evidence="4 5">1311</strain>
    </source>
</reference>
<dbReference type="Gene3D" id="3.40.50.1390">
    <property type="entry name" value="Resolvase, N-terminal catalytic domain"/>
    <property type="match status" value="1"/>
</dbReference>
<sequence length="235" mass="24867">MPSNTKATSKENGAGNGLAVAYLRTSSATNVGGDSSTRQREAIRAYATATGLELAQEFNDAAVSGADPLDQRKGFTDLLAWCAETGVRTIIVENASRFARDLIVQETGHALLKAQGFSLIAADDPDAFTADTPTARMVRQILGAVSEFEKANLVAKLKGARDRASAIAGCRIEGRKGYAETNPELVKQAKRLARKNPKTGKARSLREIATELASLGFTTASGKELSAAQVQRLIG</sequence>
<dbReference type="InterPro" id="IPR006119">
    <property type="entry name" value="Resolv_N"/>
</dbReference>
<dbReference type="Pfam" id="PF00239">
    <property type="entry name" value="Resolvase"/>
    <property type="match status" value="1"/>
</dbReference>